<organism evidence="1 2">
    <name type="scientific">Granulosicoccus antarcticus IMCC3135</name>
    <dbReference type="NCBI Taxonomy" id="1192854"/>
    <lineage>
        <taxon>Bacteria</taxon>
        <taxon>Pseudomonadati</taxon>
        <taxon>Pseudomonadota</taxon>
        <taxon>Gammaproteobacteria</taxon>
        <taxon>Chromatiales</taxon>
        <taxon>Granulosicoccaceae</taxon>
        <taxon>Granulosicoccus</taxon>
    </lineage>
</organism>
<dbReference type="KEGG" id="gai:IMCC3135_28485"/>
<name>A0A2Z2NWM4_9GAMM</name>
<reference evidence="1 2" key="1">
    <citation type="submission" date="2016-12" db="EMBL/GenBank/DDBJ databases">
        <authorList>
            <person name="Song W.-J."/>
            <person name="Kurnit D.M."/>
        </authorList>
    </citation>
    <scope>NUCLEOTIDE SEQUENCE [LARGE SCALE GENOMIC DNA]</scope>
    <source>
        <strain evidence="1 2">IMCC3135</strain>
    </source>
</reference>
<dbReference type="EMBL" id="CP018632">
    <property type="protein sequence ID" value="ASJ75749.1"/>
    <property type="molecule type" value="Genomic_DNA"/>
</dbReference>
<dbReference type="OrthoDB" id="5363652at2"/>
<dbReference type="AlphaFoldDB" id="A0A2Z2NWM4"/>
<dbReference type="Proteomes" id="UP000250079">
    <property type="component" value="Chromosome"/>
</dbReference>
<evidence type="ECO:0000313" key="2">
    <source>
        <dbReference type="Proteomes" id="UP000250079"/>
    </source>
</evidence>
<accession>A0A2Z2NWM4</accession>
<evidence type="ECO:0008006" key="3">
    <source>
        <dbReference type="Google" id="ProtNLM"/>
    </source>
</evidence>
<gene>
    <name evidence="1" type="ORF">IMCC3135_28485</name>
</gene>
<evidence type="ECO:0000313" key="1">
    <source>
        <dbReference type="EMBL" id="ASJ75749.1"/>
    </source>
</evidence>
<proteinExistence type="predicted"/>
<dbReference type="RefSeq" id="WP_088920617.1">
    <property type="nucleotide sequence ID" value="NZ_CP018632.1"/>
</dbReference>
<protein>
    <recommendedName>
        <fullName evidence="3">Abi-like protein</fullName>
    </recommendedName>
</protein>
<dbReference type="InterPro" id="IPR011664">
    <property type="entry name" value="Abi_system_AbiD/AbiF-like"/>
</dbReference>
<dbReference type="Pfam" id="PF07751">
    <property type="entry name" value="Abi_2"/>
    <property type="match status" value="1"/>
</dbReference>
<sequence length="307" mass="35668">MDYSKPALSFKQQVALLSDRGLTIGDSRKAEIFLSHTNYYRLAAYTIPYQIGNGNHQFVQGTHLDRIIADYEFDRSLRLLLLDAIERMEVSLRAHWAYFMGHKFGAHGYAQYHKRIYKNQHRLNQSLSELEAQVDRSSEPFIAHYKNTYSESLPPAWVVCEVMSLGLLSKMYSNLSAYTVRREISAIYKMDEGFLEGFLEHLSYVRNVCAHHGRVWNRHLMKKMPLPRGKPAGLRDNINVEAETEHKIYNTLVLLMHCISVVSMPCSHWCQKLESLLDDFDMDITAMGFPPDWKDRPLWKLHLNGDL</sequence>
<keyword evidence="2" id="KW-1185">Reference proteome</keyword>